<evidence type="ECO:0000313" key="8">
    <source>
        <dbReference type="EMBL" id="SDS45186.1"/>
    </source>
</evidence>
<feature type="transmembrane region" description="Helical" evidence="6">
    <location>
        <begin position="276"/>
        <end position="293"/>
    </location>
</feature>
<comment type="similarity">
    <text evidence="2">Belongs to the EamA transporter family.</text>
</comment>
<evidence type="ECO:0000259" key="7">
    <source>
        <dbReference type="Pfam" id="PF00892"/>
    </source>
</evidence>
<evidence type="ECO:0000256" key="4">
    <source>
        <dbReference type="ARBA" id="ARBA00022989"/>
    </source>
</evidence>
<reference evidence="8 9" key="1">
    <citation type="submission" date="2016-10" db="EMBL/GenBank/DDBJ databases">
        <authorList>
            <person name="Varghese N."/>
            <person name="Submissions S."/>
        </authorList>
    </citation>
    <scope>NUCLEOTIDE SEQUENCE [LARGE SCALE GENOMIC DNA]</scope>
    <source>
        <strain evidence="8 9">MAR_2009_60</strain>
    </source>
</reference>
<organism evidence="8 9">
    <name type="scientific">Maribacter dokdonensis</name>
    <dbReference type="NCBI Taxonomy" id="320912"/>
    <lineage>
        <taxon>Bacteria</taxon>
        <taxon>Pseudomonadati</taxon>
        <taxon>Bacteroidota</taxon>
        <taxon>Flavobacteriia</taxon>
        <taxon>Flavobacteriales</taxon>
        <taxon>Flavobacteriaceae</taxon>
        <taxon>Maribacter</taxon>
    </lineage>
</organism>
<feature type="transmembrane region" description="Helical" evidence="6">
    <location>
        <begin position="99"/>
        <end position="119"/>
    </location>
</feature>
<keyword evidence="9" id="KW-1185">Reference proteome</keyword>
<feature type="domain" description="EamA" evidence="7">
    <location>
        <begin position="156"/>
        <end position="294"/>
    </location>
</feature>
<accession>A0ABY0UCP8</accession>
<dbReference type="EMBL" id="LT629754">
    <property type="protein sequence ID" value="SDS45186.1"/>
    <property type="molecule type" value="Genomic_DNA"/>
</dbReference>
<evidence type="ECO:0000256" key="3">
    <source>
        <dbReference type="ARBA" id="ARBA00022692"/>
    </source>
</evidence>
<dbReference type="PANTHER" id="PTHR32322">
    <property type="entry name" value="INNER MEMBRANE TRANSPORTER"/>
    <property type="match status" value="1"/>
</dbReference>
<evidence type="ECO:0000256" key="1">
    <source>
        <dbReference type="ARBA" id="ARBA00004141"/>
    </source>
</evidence>
<feature type="transmembrane region" description="Helical" evidence="6">
    <location>
        <begin position="74"/>
        <end position="93"/>
    </location>
</feature>
<feature type="transmembrane region" description="Helical" evidence="6">
    <location>
        <begin position="188"/>
        <end position="207"/>
    </location>
</feature>
<sequence length="315" mass="35052">MAKMQRNTLLVILSFFAIYFIWGSTYLWNKIAVTELPAFMLAGIRFVTAGSLIFIISKFLGLPLKISKQEFKNTFIAGFLFLTFGNGVVVWALKFVDSGFAALEVSAQPLVVLLMMRIIQGKKIQPMSIIGVILGIIGIFLLVGQKEIIAQEGAILGMILIFICMLSWSYGSLFVGKAELPKNFFVNTGYQMLTSGLSLMIISTFLGEKWSSPLTWSTPVIWSMLLLIIFGSIITFTAFNYLLRIVSPDKVATSTYVNPIVAMILGWYFLNENITLQSAIASVVLLTGVYFINTKKSLTILSRFSGKRIPKKIIE</sequence>
<dbReference type="PANTHER" id="PTHR32322:SF2">
    <property type="entry name" value="EAMA DOMAIN-CONTAINING PROTEIN"/>
    <property type="match status" value="1"/>
</dbReference>
<keyword evidence="5 6" id="KW-0472">Membrane</keyword>
<feature type="transmembrane region" description="Helical" evidence="6">
    <location>
        <begin position="219"/>
        <end position="239"/>
    </location>
</feature>
<feature type="transmembrane region" description="Helical" evidence="6">
    <location>
        <begin position="155"/>
        <end position="176"/>
    </location>
</feature>
<dbReference type="GeneID" id="90594457"/>
<evidence type="ECO:0000313" key="9">
    <source>
        <dbReference type="Proteomes" id="UP000199574"/>
    </source>
</evidence>
<comment type="subcellular location">
    <subcellularLocation>
        <location evidence="1">Membrane</location>
        <topology evidence="1">Multi-pass membrane protein</topology>
    </subcellularLocation>
</comment>
<dbReference type="Proteomes" id="UP000199574">
    <property type="component" value="Chromosome I"/>
</dbReference>
<evidence type="ECO:0000256" key="6">
    <source>
        <dbReference type="SAM" id="Phobius"/>
    </source>
</evidence>
<name>A0ABY0UCP8_9FLAO</name>
<dbReference type="InterPro" id="IPR037185">
    <property type="entry name" value="EmrE-like"/>
</dbReference>
<dbReference type="RefSeq" id="WP_091604329.1">
    <property type="nucleotide sequence ID" value="NZ_LT629754.1"/>
</dbReference>
<keyword evidence="3 6" id="KW-0812">Transmembrane</keyword>
<dbReference type="Pfam" id="PF00892">
    <property type="entry name" value="EamA"/>
    <property type="match status" value="2"/>
</dbReference>
<evidence type="ECO:0000256" key="2">
    <source>
        <dbReference type="ARBA" id="ARBA00007362"/>
    </source>
</evidence>
<keyword evidence="4 6" id="KW-1133">Transmembrane helix</keyword>
<feature type="transmembrane region" description="Helical" evidence="6">
    <location>
        <begin position="251"/>
        <end position="270"/>
    </location>
</feature>
<dbReference type="InterPro" id="IPR050638">
    <property type="entry name" value="AA-Vitamin_Transporters"/>
</dbReference>
<feature type="domain" description="EamA" evidence="7">
    <location>
        <begin position="11"/>
        <end position="143"/>
    </location>
</feature>
<dbReference type="InterPro" id="IPR000620">
    <property type="entry name" value="EamA_dom"/>
</dbReference>
<gene>
    <name evidence="8" type="ORF">SAMN05192545_1427</name>
</gene>
<dbReference type="SUPFAM" id="SSF103481">
    <property type="entry name" value="Multidrug resistance efflux transporter EmrE"/>
    <property type="match status" value="2"/>
</dbReference>
<protein>
    <submittedName>
        <fullName evidence="8">Permease of the drug/metabolite transporter (DMT) superfamily</fullName>
    </submittedName>
</protein>
<evidence type="ECO:0000256" key="5">
    <source>
        <dbReference type="ARBA" id="ARBA00023136"/>
    </source>
</evidence>
<feature type="transmembrane region" description="Helical" evidence="6">
    <location>
        <begin position="39"/>
        <end position="62"/>
    </location>
</feature>
<proteinExistence type="inferred from homology"/>
<feature type="transmembrane region" description="Helical" evidence="6">
    <location>
        <begin position="126"/>
        <end position="143"/>
    </location>
</feature>